<keyword evidence="1" id="KW-0732">Signal</keyword>
<protein>
    <recommendedName>
        <fullName evidence="4">Lipoprotein</fullName>
    </recommendedName>
</protein>
<keyword evidence="3" id="KW-1185">Reference proteome</keyword>
<evidence type="ECO:0000313" key="2">
    <source>
        <dbReference type="EMBL" id="KGO93393.1"/>
    </source>
</evidence>
<dbReference type="OrthoDB" id="1093087at2"/>
<dbReference type="eggNOG" id="ENOG5033NHH">
    <property type="taxonomic scope" value="Bacteria"/>
</dbReference>
<name>A0A0A2MPI3_9FLAO</name>
<reference evidence="2 3" key="1">
    <citation type="submission" date="2013-09" db="EMBL/GenBank/DDBJ databases">
        <authorList>
            <person name="Zeng Z."/>
            <person name="Chen C."/>
        </authorList>
    </citation>
    <scope>NUCLEOTIDE SEQUENCE [LARGE SCALE GENOMIC DNA]</scope>
    <source>
        <strain evidence="2 3">WB 4.1-42</strain>
    </source>
</reference>
<feature type="chain" id="PRO_5001991764" description="Lipoprotein" evidence="1">
    <location>
        <begin position="26"/>
        <end position="271"/>
    </location>
</feature>
<gene>
    <name evidence="2" type="ORF">Q766_08835</name>
</gene>
<dbReference type="PROSITE" id="PS51257">
    <property type="entry name" value="PROKAR_LIPOPROTEIN"/>
    <property type="match status" value="1"/>
</dbReference>
<dbReference type="RefSeq" id="WP_026990933.1">
    <property type="nucleotide sequence ID" value="NZ_AUGP01000018.1"/>
</dbReference>
<dbReference type="EMBL" id="JRLY01000005">
    <property type="protein sequence ID" value="KGO93393.1"/>
    <property type="molecule type" value="Genomic_DNA"/>
</dbReference>
<accession>A0A0A2MPI3</accession>
<evidence type="ECO:0008006" key="4">
    <source>
        <dbReference type="Google" id="ProtNLM"/>
    </source>
</evidence>
<proteinExistence type="predicted"/>
<evidence type="ECO:0000256" key="1">
    <source>
        <dbReference type="SAM" id="SignalP"/>
    </source>
</evidence>
<dbReference type="Proteomes" id="UP000030111">
    <property type="component" value="Unassembled WGS sequence"/>
</dbReference>
<dbReference type="AlphaFoldDB" id="A0A0A2MPI3"/>
<evidence type="ECO:0000313" key="3">
    <source>
        <dbReference type="Proteomes" id="UP000030111"/>
    </source>
</evidence>
<sequence>MKFRLFLLIAIIALTTTSCSTTVYYQLYKATPVNKSNQQGDLIYEDESCKVTYNFWSEAGNAGFIFYNKTNENITINLSDSYFVLNDFAYDYFKNRIYTTSNEQSLSIDKKTTAAVQLNGLFVPLFGMQSLQKGIVHSSGSSIAVTESKTVCVPAKTSKIISEFSINELRIKNCNLLKYPSKKQVSPVNYTKDDSPLVFSNRISYNVGAGNTVKFQNEFYISEISNHPSSEFFSVQRSKECGESKSVNASNYISADKFYISYNKGVDAAKY</sequence>
<comment type="caution">
    <text evidence="2">The sequence shown here is derived from an EMBL/GenBank/DDBJ whole genome shotgun (WGS) entry which is preliminary data.</text>
</comment>
<feature type="signal peptide" evidence="1">
    <location>
        <begin position="1"/>
        <end position="25"/>
    </location>
</feature>
<organism evidence="2 3">
    <name type="scientific">Flavobacterium subsaxonicum WB 4.1-42 = DSM 21790</name>
    <dbReference type="NCBI Taxonomy" id="1121898"/>
    <lineage>
        <taxon>Bacteria</taxon>
        <taxon>Pseudomonadati</taxon>
        <taxon>Bacteroidota</taxon>
        <taxon>Flavobacteriia</taxon>
        <taxon>Flavobacteriales</taxon>
        <taxon>Flavobacteriaceae</taxon>
        <taxon>Flavobacterium</taxon>
    </lineage>
</organism>